<dbReference type="RefSeq" id="WP_072790122.1">
    <property type="nucleotide sequence ID" value="NZ_FQWM01000001.1"/>
</dbReference>
<evidence type="ECO:0000256" key="1">
    <source>
        <dbReference type="SAM" id="Phobius"/>
    </source>
</evidence>
<accession>A0A1M5J4R1</accession>
<dbReference type="InterPro" id="IPR013879">
    <property type="entry name" value="DUF1761"/>
</dbReference>
<keyword evidence="1" id="KW-0812">Transmembrane</keyword>
<dbReference type="OrthoDB" id="7432713at2"/>
<keyword evidence="1" id="KW-0472">Membrane</keyword>
<keyword evidence="1" id="KW-1133">Transmembrane helix</keyword>
<feature type="transmembrane region" description="Helical" evidence="1">
    <location>
        <begin position="105"/>
        <end position="125"/>
    </location>
</feature>
<evidence type="ECO:0000313" key="2">
    <source>
        <dbReference type="EMBL" id="SHG35003.1"/>
    </source>
</evidence>
<dbReference type="Proteomes" id="UP000184211">
    <property type="component" value="Unassembled WGS sequence"/>
</dbReference>
<dbReference type="STRING" id="870908.SAMN04488044_0532"/>
<gene>
    <name evidence="2" type="ORF">SAMN04488044_0532</name>
</gene>
<feature type="transmembrane region" description="Helical" evidence="1">
    <location>
        <begin position="49"/>
        <end position="70"/>
    </location>
</feature>
<evidence type="ECO:0008006" key="4">
    <source>
        <dbReference type="Google" id="ProtNLM"/>
    </source>
</evidence>
<dbReference type="EMBL" id="FQWM01000001">
    <property type="protein sequence ID" value="SHG35003.1"/>
    <property type="molecule type" value="Genomic_DNA"/>
</dbReference>
<feature type="transmembrane region" description="Helical" evidence="1">
    <location>
        <begin position="76"/>
        <end position="93"/>
    </location>
</feature>
<reference evidence="3" key="1">
    <citation type="submission" date="2016-11" db="EMBL/GenBank/DDBJ databases">
        <authorList>
            <person name="Varghese N."/>
            <person name="Submissions S."/>
        </authorList>
    </citation>
    <scope>NUCLEOTIDE SEQUENCE [LARGE SCALE GENOMIC DNA]</scope>
    <source>
        <strain evidence="3">DSM 28223</strain>
    </source>
</reference>
<name>A0A1M5J4R1_9RHOB</name>
<keyword evidence="3" id="KW-1185">Reference proteome</keyword>
<proteinExistence type="predicted"/>
<dbReference type="AlphaFoldDB" id="A0A1M5J4R1"/>
<dbReference type="Pfam" id="PF08570">
    <property type="entry name" value="DUF1761"/>
    <property type="match status" value="1"/>
</dbReference>
<protein>
    <recommendedName>
        <fullName evidence="4">Twitching motility protein PilT</fullName>
    </recommendedName>
</protein>
<organism evidence="2 3">
    <name type="scientific">Cognatishimia maritima</name>
    <dbReference type="NCBI Taxonomy" id="870908"/>
    <lineage>
        <taxon>Bacteria</taxon>
        <taxon>Pseudomonadati</taxon>
        <taxon>Pseudomonadota</taxon>
        <taxon>Alphaproteobacteria</taxon>
        <taxon>Rhodobacterales</taxon>
        <taxon>Paracoccaceae</taxon>
        <taxon>Cognatishimia</taxon>
    </lineage>
</organism>
<sequence>METEALNWTAVLVGTVAAFIAGWVYYSVKPIRVTWAEGSRISSEPPERMPMMAMVLQVVGLFLLALVVGVTAQTSALFTAIFAILATSAMVMAQDAFSQKTTAAIVLDGVYVVLAGAIMIVCQGIF</sequence>
<evidence type="ECO:0000313" key="3">
    <source>
        <dbReference type="Proteomes" id="UP000184211"/>
    </source>
</evidence>
<feature type="transmembrane region" description="Helical" evidence="1">
    <location>
        <begin position="6"/>
        <end position="28"/>
    </location>
</feature>